<evidence type="ECO:0000256" key="5">
    <source>
        <dbReference type="ARBA" id="ARBA00022729"/>
    </source>
</evidence>
<organism evidence="7 8">
    <name type="scientific">Bradyrhizobium brasilense</name>
    <dbReference type="NCBI Taxonomy" id="1419277"/>
    <lineage>
        <taxon>Bacteria</taxon>
        <taxon>Pseudomonadati</taxon>
        <taxon>Pseudomonadota</taxon>
        <taxon>Alphaproteobacteria</taxon>
        <taxon>Hyphomicrobiales</taxon>
        <taxon>Nitrobacteraceae</taxon>
        <taxon>Bradyrhizobium</taxon>
    </lineage>
</organism>
<dbReference type="PANTHER" id="PTHR42953">
    <property type="entry name" value="HIGH-AFFINITY ZINC UPTAKE SYSTEM PROTEIN ZNUA-RELATED"/>
    <property type="match status" value="1"/>
</dbReference>
<dbReference type="GO" id="GO:0030313">
    <property type="term" value="C:cell envelope"/>
    <property type="evidence" value="ECO:0007669"/>
    <property type="project" value="UniProtKB-SubCell"/>
</dbReference>
<evidence type="ECO:0000256" key="1">
    <source>
        <dbReference type="ARBA" id="ARBA00004196"/>
    </source>
</evidence>
<reference evidence="7 8" key="1">
    <citation type="submission" date="2016-10" db="EMBL/GenBank/DDBJ databases">
        <authorList>
            <person name="de Groot N.N."/>
        </authorList>
    </citation>
    <scope>NUCLEOTIDE SEQUENCE [LARGE SCALE GENOMIC DNA]</scope>
    <source>
        <strain evidence="7 8">R5</strain>
    </source>
</reference>
<dbReference type="GO" id="GO:0007155">
    <property type="term" value="P:cell adhesion"/>
    <property type="evidence" value="ECO:0007669"/>
    <property type="project" value="InterPro"/>
</dbReference>
<dbReference type="PANTHER" id="PTHR42953:SF1">
    <property type="entry name" value="METAL-BINDING PROTEIN HI_0362-RELATED"/>
    <property type="match status" value="1"/>
</dbReference>
<keyword evidence="4" id="KW-0479">Metal-binding</keyword>
<dbReference type="PRINTS" id="PR00691">
    <property type="entry name" value="ADHESINB"/>
</dbReference>
<dbReference type="SUPFAM" id="SSF53807">
    <property type="entry name" value="Helical backbone' metal receptor"/>
    <property type="match status" value="1"/>
</dbReference>
<proteinExistence type="inferred from homology"/>
<dbReference type="Pfam" id="PF01297">
    <property type="entry name" value="ZnuA"/>
    <property type="match status" value="1"/>
</dbReference>
<dbReference type="InterPro" id="IPR006127">
    <property type="entry name" value="ZnuA-like"/>
</dbReference>
<evidence type="ECO:0000256" key="6">
    <source>
        <dbReference type="RuleBase" id="RU003512"/>
    </source>
</evidence>
<dbReference type="InterPro" id="IPR050492">
    <property type="entry name" value="Bact_metal-bind_prot9"/>
</dbReference>
<dbReference type="GO" id="GO:0030001">
    <property type="term" value="P:metal ion transport"/>
    <property type="evidence" value="ECO:0007669"/>
    <property type="project" value="InterPro"/>
</dbReference>
<dbReference type="PRINTS" id="PR00690">
    <property type="entry name" value="ADHESNFAMILY"/>
</dbReference>
<keyword evidence="5" id="KW-0732">Signal</keyword>
<evidence type="ECO:0000256" key="3">
    <source>
        <dbReference type="ARBA" id="ARBA00022448"/>
    </source>
</evidence>
<dbReference type="InterPro" id="IPR006128">
    <property type="entry name" value="Lipoprotein_PsaA-like"/>
</dbReference>
<evidence type="ECO:0000256" key="2">
    <source>
        <dbReference type="ARBA" id="ARBA00011028"/>
    </source>
</evidence>
<dbReference type="AlphaFoldDB" id="A0A1G6RLC2"/>
<dbReference type="EMBL" id="FMZW01000007">
    <property type="protein sequence ID" value="SDD05470.1"/>
    <property type="molecule type" value="Genomic_DNA"/>
</dbReference>
<protein>
    <submittedName>
        <fullName evidence="7">Zinc/manganese transport system substrate-binding protein</fullName>
    </submittedName>
</protein>
<dbReference type="Proteomes" id="UP000199245">
    <property type="component" value="Unassembled WGS sequence"/>
</dbReference>
<evidence type="ECO:0000256" key="4">
    <source>
        <dbReference type="ARBA" id="ARBA00022723"/>
    </source>
</evidence>
<evidence type="ECO:0000313" key="7">
    <source>
        <dbReference type="EMBL" id="SDD05470.1"/>
    </source>
</evidence>
<evidence type="ECO:0000313" key="8">
    <source>
        <dbReference type="Proteomes" id="UP000199245"/>
    </source>
</evidence>
<dbReference type="InterPro" id="IPR006129">
    <property type="entry name" value="AdhesinB"/>
</dbReference>
<accession>A0A1G6RLC2</accession>
<gene>
    <name evidence="7" type="ORF">SAMN05216337_100747</name>
</gene>
<sequence length="343" mass="37130">MFRLCRDTPVHADARRQFDFDLVRRSAHDISVWQKACFRRLRLLILVGVAVASTILPASAQQDAAKLQVVATFSILGDFARNVGGDRVDVTTLVGTNGDVHVYTPTTADAEAIRNARLVIVNGLGLEGWLPRLVKSSGGNATSVVATRGIVPRKVAAGEILSRNRGEGSVDPHAWQSVANAEIYVANIRDAMVAADPANAATYRANALAYLAKLERLDRDVREALAPIPVERRKVISTHDAFGYFAAAYDITFVAPEGVSTETEPSARDIATIIAQIKKEKIPVVFLENISDPRLMRQIASETGAAIGGTLYSDSLTPKDGEAPSYVEMVRHNIRTIATALME</sequence>
<comment type="subcellular location">
    <subcellularLocation>
        <location evidence="1">Cell envelope</location>
    </subcellularLocation>
</comment>
<keyword evidence="3 6" id="KW-0813">Transport</keyword>
<comment type="similarity">
    <text evidence="2 6">Belongs to the bacterial solute-binding protein 9 family.</text>
</comment>
<dbReference type="Gene3D" id="3.40.50.1980">
    <property type="entry name" value="Nitrogenase molybdenum iron protein domain"/>
    <property type="match status" value="2"/>
</dbReference>
<dbReference type="GO" id="GO:0046872">
    <property type="term" value="F:metal ion binding"/>
    <property type="evidence" value="ECO:0007669"/>
    <property type="project" value="UniProtKB-KW"/>
</dbReference>
<name>A0A1G6RLC2_9BRAD</name>
<dbReference type="CDD" id="cd01137">
    <property type="entry name" value="PsaA"/>
    <property type="match status" value="1"/>
</dbReference>